<evidence type="ECO:0000256" key="11">
    <source>
        <dbReference type="ARBA" id="ARBA00022692"/>
    </source>
</evidence>
<keyword evidence="21" id="KW-1185">Reference proteome</keyword>
<evidence type="ECO:0000256" key="12">
    <source>
        <dbReference type="ARBA" id="ARBA00022695"/>
    </source>
</evidence>
<dbReference type="InterPro" id="IPR000374">
    <property type="entry name" value="PC_trans"/>
</dbReference>
<dbReference type="GO" id="GO:0004605">
    <property type="term" value="F:phosphatidate cytidylyltransferase activity"/>
    <property type="evidence" value="ECO:0007669"/>
    <property type="project" value="UniProtKB-EC"/>
</dbReference>
<gene>
    <name evidence="20" type="ORF">FF124_16900</name>
</gene>
<feature type="transmembrane region" description="Helical" evidence="19">
    <location>
        <begin position="250"/>
        <end position="270"/>
    </location>
</feature>
<dbReference type="GO" id="GO:0005886">
    <property type="term" value="C:plasma membrane"/>
    <property type="evidence" value="ECO:0007669"/>
    <property type="project" value="UniProtKB-SubCell"/>
</dbReference>
<feature type="transmembrane region" description="Helical" evidence="19">
    <location>
        <begin position="133"/>
        <end position="155"/>
    </location>
</feature>
<feature type="transmembrane region" description="Helical" evidence="19">
    <location>
        <begin position="59"/>
        <end position="77"/>
    </location>
</feature>
<keyword evidence="15 19" id="KW-0472">Membrane</keyword>
<dbReference type="PANTHER" id="PTHR46382">
    <property type="entry name" value="PHOSPHATIDATE CYTIDYLYLTRANSFERASE"/>
    <property type="match status" value="1"/>
</dbReference>
<evidence type="ECO:0000256" key="18">
    <source>
        <dbReference type="RuleBase" id="RU003938"/>
    </source>
</evidence>
<comment type="subcellular location">
    <subcellularLocation>
        <location evidence="2">Cell membrane</location>
        <topology evidence="2">Multi-pass membrane protein</topology>
    </subcellularLocation>
</comment>
<evidence type="ECO:0000256" key="9">
    <source>
        <dbReference type="ARBA" id="ARBA00022516"/>
    </source>
</evidence>
<comment type="pathway">
    <text evidence="3 18">Phospholipid metabolism; CDP-diacylglycerol biosynthesis; CDP-diacylglycerol from sn-glycerol 3-phosphate: step 3/3.</text>
</comment>
<sequence>MGRELKLRVISGVVLAAVVLLATWFGGAAFLLLSVGIGLIAFHEWLAMSRARPAGGGEGTMTVLLAGWAAMIATAILTFLELFLPALLLAAIAAAAAYAYGRDRPVPSWFAGALIYCGLAMVSLAAIRNGGAAGLYTILFVFAVVWATDIMAYFVGRALGGPKLAPSISPGKTWSGAIGGACFGVAAALGLCLAYGGTPSPLLALLALVLSAVSQAGDLFESALKRRCGAKDSSHLIPGHGGVMDRVDGLVAAAASMFILAYCAMVFGAGDSVGAVLYRWSGLIAMSPVHGA</sequence>
<keyword evidence="10 18" id="KW-0808">Transferase</keyword>
<evidence type="ECO:0000256" key="6">
    <source>
        <dbReference type="ARBA" id="ARBA00012487"/>
    </source>
</evidence>
<comment type="pathway">
    <text evidence="4">Lipid metabolism.</text>
</comment>
<keyword evidence="17" id="KW-1208">Phospholipid metabolism</keyword>
<comment type="similarity">
    <text evidence="5 18">Belongs to the CDS family.</text>
</comment>
<evidence type="ECO:0000256" key="19">
    <source>
        <dbReference type="SAM" id="Phobius"/>
    </source>
</evidence>
<dbReference type="RefSeq" id="WP_138749655.1">
    <property type="nucleotide sequence ID" value="NZ_VCLB01000009.1"/>
</dbReference>
<proteinExistence type="inferred from homology"/>
<evidence type="ECO:0000313" key="20">
    <source>
        <dbReference type="EMBL" id="TNB46667.1"/>
    </source>
</evidence>
<evidence type="ECO:0000256" key="4">
    <source>
        <dbReference type="ARBA" id="ARBA00005189"/>
    </source>
</evidence>
<dbReference type="GO" id="GO:0016024">
    <property type="term" value="P:CDP-diacylglycerol biosynthetic process"/>
    <property type="evidence" value="ECO:0007669"/>
    <property type="project" value="UniProtKB-UniPathway"/>
</dbReference>
<feature type="transmembrane region" description="Helical" evidence="19">
    <location>
        <begin position="30"/>
        <end position="47"/>
    </location>
</feature>
<name>A0A5C4JMX9_9HYPH</name>
<reference evidence="20 21" key="2">
    <citation type="submission" date="2019-06" db="EMBL/GenBank/DDBJ databases">
        <title>Martelella lutilitoris sp. nov., isolated from a tidal mudflat.</title>
        <authorList>
            <person name="Kim Y.-J."/>
        </authorList>
    </citation>
    <scope>NUCLEOTIDE SEQUENCE [LARGE SCALE GENOMIC DNA]</scope>
    <source>
        <strain evidence="20 21">GH2-6</strain>
    </source>
</reference>
<evidence type="ECO:0000256" key="17">
    <source>
        <dbReference type="ARBA" id="ARBA00023264"/>
    </source>
</evidence>
<feature type="transmembrane region" description="Helical" evidence="19">
    <location>
        <begin position="108"/>
        <end position="127"/>
    </location>
</feature>
<evidence type="ECO:0000256" key="10">
    <source>
        <dbReference type="ARBA" id="ARBA00022679"/>
    </source>
</evidence>
<keyword evidence="12 18" id="KW-0548">Nucleotidyltransferase</keyword>
<keyword evidence="16" id="KW-0594">Phospholipid biosynthesis</keyword>
<evidence type="ECO:0000256" key="2">
    <source>
        <dbReference type="ARBA" id="ARBA00004651"/>
    </source>
</evidence>
<comment type="caution">
    <text evidence="20">The sequence shown here is derived from an EMBL/GenBank/DDBJ whole genome shotgun (WGS) entry which is preliminary data.</text>
</comment>
<evidence type="ECO:0000256" key="16">
    <source>
        <dbReference type="ARBA" id="ARBA00023209"/>
    </source>
</evidence>
<dbReference type="Proteomes" id="UP000307874">
    <property type="component" value="Unassembled WGS sequence"/>
</dbReference>
<keyword evidence="13 19" id="KW-1133">Transmembrane helix</keyword>
<dbReference type="EMBL" id="VCLB01000009">
    <property type="protein sequence ID" value="TNB46667.1"/>
    <property type="molecule type" value="Genomic_DNA"/>
</dbReference>
<dbReference type="AlphaFoldDB" id="A0A5C4JMX9"/>
<reference evidence="20 21" key="1">
    <citation type="submission" date="2019-05" db="EMBL/GenBank/DDBJ databases">
        <authorList>
            <person name="Lee S.D."/>
        </authorList>
    </citation>
    <scope>NUCLEOTIDE SEQUENCE [LARGE SCALE GENOMIC DNA]</scope>
    <source>
        <strain evidence="20 21">GH2-6</strain>
    </source>
</reference>
<dbReference type="OrthoDB" id="9799199at2"/>
<evidence type="ECO:0000256" key="3">
    <source>
        <dbReference type="ARBA" id="ARBA00005119"/>
    </source>
</evidence>
<keyword evidence="14" id="KW-0443">Lipid metabolism</keyword>
<dbReference type="Pfam" id="PF01148">
    <property type="entry name" value="CTP_transf_1"/>
    <property type="match status" value="1"/>
</dbReference>
<organism evidence="20 21">
    <name type="scientific">Martelella lutilitoris</name>
    <dbReference type="NCBI Taxonomy" id="2583532"/>
    <lineage>
        <taxon>Bacteria</taxon>
        <taxon>Pseudomonadati</taxon>
        <taxon>Pseudomonadota</taxon>
        <taxon>Alphaproteobacteria</taxon>
        <taxon>Hyphomicrobiales</taxon>
        <taxon>Aurantimonadaceae</taxon>
        <taxon>Martelella</taxon>
    </lineage>
</organism>
<evidence type="ECO:0000256" key="13">
    <source>
        <dbReference type="ARBA" id="ARBA00022989"/>
    </source>
</evidence>
<keyword evidence="9" id="KW-0444">Lipid biosynthesis</keyword>
<evidence type="ECO:0000256" key="8">
    <source>
        <dbReference type="ARBA" id="ARBA00022475"/>
    </source>
</evidence>
<evidence type="ECO:0000313" key="21">
    <source>
        <dbReference type="Proteomes" id="UP000307874"/>
    </source>
</evidence>
<keyword evidence="8" id="KW-1003">Cell membrane</keyword>
<feature type="transmembrane region" description="Helical" evidence="19">
    <location>
        <begin position="83"/>
        <end position="101"/>
    </location>
</feature>
<accession>A0A5C4JMX9</accession>
<feature type="transmembrane region" description="Helical" evidence="19">
    <location>
        <begin position="176"/>
        <end position="196"/>
    </location>
</feature>
<evidence type="ECO:0000256" key="14">
    <source>
        <dbReference type="ARBA" id="ARBA00023098"/>
    </source>
</evidence>
<evidence type="ECO:0000256" key="7">
    <source>
        <dbReference type="ARBA" id="ARBA00019373"/>
    </source>
</evidence>
<evidence type="ECO:0000256" key="1">
    <source>
        <dbReference type="ARBA" id="ARBA00001698"/>
    </source>
</evidence>
<evidence type="ECO:0000256" key="15">
    <source>
        <dbReference type="ARBA" id="ARBA00023136"/>
    </source>
</evidence>
<comment type="catalytic activity">
    <reaction evidence="1 18">
        <text>a 1,2-diacyl-sn-glycero-3-phosphate + CTP + H(+) = a CDP-1,2-diacyl-sn-glycerol + diphosphate</text>
        <dbReference type="Rhea" id="RHEA:16229"/>
        <dbReference type="ChEBI" id="CHEBI:15378"/>
        <dbReference type="ChEBI" id="CHEBI:33019"/>
        <dbReference type="ChEBI" id="CHEBI:37563"/>
        <dbReference type="ChEBI" id="CHEBI:58332"/>
        <dbReference type="ChEBI" id="CHEBI:58608"/>
        <dbReference type="EC" id="2.7.7.41"/>
    </reaction>
</comment>
<dbReference type="PANTHER" id="PTHR46382:SF1">
    <property type="entry name" value="PHOSPHATIDATE CYTIDYLYLTRANSFERASE"/>
    <property type="match status" value="1"/>
</dbReference>
<keyword evidence="11 18" id="KW-0812">Transmembrane</keyword>
<protein>
    <recommendedName>
        <fullName evidence="7 18">Phosphatidate cytidylyltransferase</fullName>
        <ecNumber evidence="6 18">2.7.7.41</ecNumber>
    </recommendedName>
</protein>
<dbReference type="PROSITE" id="PS01315">
    <property type="entry name" value="CDS"/>
    <property type="match status" value="1"/>
</dbReference>
<evidence type="ECO:0000256" key="5">
    <source>
        <dbReference type="ARBA" id="ARBA00010185"/>
    </source>
</evidence>
<dbReference type="EC" id="2.7.7.41" evidence="6 18"/>
<dbReference type="UniPathway" id="UPA00557">
    <property type="reaction ID" value="UER00614"/>
</dbReference>